<name>A0A183IZ34_9BILA</name>
<sequence length="116" mass="12659">MAELSFRHTCRHDTVTIGTMRRAEHDLNWALTVGVGSVMSTMIGDRGEARLHPSPINHHCPNDINRLVVVSQTAALDDATVTVCPSVAVAVGATGRSTYGWMDKMALWDTFDISVH</sequence>
<keyword evidence="2" id="KW-1185">Reference proteome</keyword>
<organism evidence="3">
    <name type="scientific">Soboliphyme baturini</name>
    <dbReference type="NCBI Taxonomy" id="241478"/>
    <lineage>
        <taxon>Eukaryota</taxon>
        <taxon>Metazoa</taxon>
        <taxon>Ecdysozoa</taxon>
        <taxon>Nematoda</taxon>
        <taxon>Enoplea</taxon>
        <taxon>Dorylaimia</taxon>
        <taxon>Dioctophymatida</taxon>
        <taxon>Dioctophymatoidea</taxon>
        <taxon>Soboliphymatidae</taxon>
        <taxon>Soboliphyme</taxon>
    </lineage>
</organism>
<evidence type="ECO:0000313" key="1">
    <source>
        <dbReference type="EMBL" id="VDP19887.1"/>
    </source>
</evidence>
<dbReference type="EMBL" id="UZAM01012069">
    <property type="protein sequence ID" value="VDP19887.1"/>
    <property type="molecule type" value="Genomic_DNA"/>
</dbReference>
<dbReference type="Proteomes" id="UP000270296">
    <property type="component" value="Unassembled WGS sequence"/>
</dbReference>
<dbReference type="WBParaSite" id="SBAD_0000920301-mRNA-1">
    <property type="protein sequence ID" value="SBAD_0000920301-mRNA-1"/>
    <property type="gene ID" value="SBAD_0000920301"/>
</dbReference>
<evidence type="ECO:0000313" key="2">
    <source>
        <dbReference type="Proteomes" id="UP000270296"/>
    </source>
</evidence>
<reference evidence="3" key="1">
    <citation type="submission" date="2016-06" db="UniProtKB">
        <authorList>
            <consortium name="WormBaseParasite"/>
        </authorList>
    </citation>
    <scope>IDENTIFICATION</scope>
</reference>
<dbReference type="AlphaFoldDB" id="A0A183IZ34"/>
<reference evidence="1 2" key="2">
    <citation type="submission" date="2018-11" db="EMBL/GenBank/DDBJ databases">
        <authorList>
            <consortium name="Pathogen Informatics"/>
        </authorList>
    </citation>
    <scope>NUCLEOTIDE SEQUENCE [LARGE SCALE GENOMIC DNA]</scope>
</reference>
<evidence type="ECO:0000313" key="3">
    <source>
        <dbReference type="WBParaSite" id="SBAD_0000920301-mRNA-1"/>
    </source>
</evidence>
<protein>
    <submittedName>
        <fullName evidence="3">Flavin_Reduct domain-containing protein</fullName>
    </submittedName>
</protein>
<proteinExistence type="predicted"/>
<gene>
    <name evidence="1" type="ORF">SBAD_LOCUS8881</name>
</gene>
<accession>A0A183IZ34</accession>